<dbReference type="Proteomes" id="UP000478052">
    <property type="component" value="Unassembled WGS sequence"/>
</dbReference>
<feature type="transmembrane region" description="Helical" evidence="5">
    <location>
        <begin position="329"/>
        <end position="346"/>
    </location>
</feature>
<name>A0A6G0ZAJ3_APHCR</name>
<dbReference type="OrthoDB" id="430300at2759"/>
<evidence type="ECO:0000256" key="1">
    <source>
        <dbReference type="ARBA" id="ARBA00004141"/>
    </source>
</evidence>
<comment type="subcellular location">
    <subcellularLocation>
        <location evidence="1">Membrane</location>
        <topology evidence="1">Multi-pass membrane protein</topology>
    </subcellularLocation>
</comment>
<dbReference type="EMBL" id="VUJU01000926">
    <property type="protein sequence ID" value="KAF0767635.1"/>
    <property type="molecule type" value="Genomic_DNA"/>
</dbReference>
<dbReference type="GO" id="GO:0022857">
    <property type="term" value="F:transmembrane transporter activity"/>
    <property type="evidence" value="ECO:0007669"/>
    <property type="project" value="InterPro"/>
</dbReference>
<evidence type="ECO:0000313" key="6">
    <source>
        <dbReference type="EMBL" id="KAF0767635.1"/>
    </source>
</evidence>
<evidence type="ECO:0000256" key="3">
    <source>
        <dbReference type="ARBA" id="ARBA00022989"/>
    </source>
</evidence>
<feature type="transmembrane region" description="Helical" evidence="5">
    <location>
        <begin position="119"/>
        <end position="142"/>
    </location>
</feature>
<sequence length="462" mass="52233">MSDKFHCEPEMEDFQEPTNNVEVKNRKFGITLEPVMMLINIGIHANLMVQTNLFEERVCLHSDLGQNKSVNCYNMTTAEQEIVQPAAANFLMIKNLIETFIPCIMTLFLGVWSDVNGRIPLLLIAISGMVLSNCMFSAFSTIPNLSPVMFLLCSLPIALSGGTSVLYLAAFCYFVDIIDSKSRAFRLGVLYTFINFGSILGSVLSSILYNKSTTYVYCLSSFVSIAGLLYTYTFLEESVVIKMGANIKLFNIKLVKDMWQTVIKQRQGYLRCVIILSALSLTLNFIILLGESSYRYMYLQKQFGWTMEKYLPFTAYMTLLHGSSHRDKNFTTLSTVPVIVVYVFNTKLQIPEMFIVTAVTTLGIFEKVGFAYSVYEWQFYAVEVVGSTVYATPTLVRSQLSKYLPSKDIGKILTFISLVESHGLLLYSPLYNMVYVSTIHNFANYIFFFSAILGTFMFGLFG</sequence>
<gene>
    <name evidence="6" type="ORF">FWK35_00003893</name>
</gene>
<evidence type="ECO:0000256" key="4">
    <source>
        <dbReference type="ARBA" id="ARBA00023136"/>
    </source>
</evidence>
<dbReference type="PANTHER" id="PTHR23507">
    <property type="entry name" value="ZGC:174356"/>
    <property type="match status" value="1"/>
</dbReference>
<dbReference type="Pfam" id="PF07690">
    <property type="entry name" value="MFS_1"/>
    <property type="match status" value="1"/>
</dbReference>
<dbReference type="AlphaFoldDB" id="A0A6G0ZAJ3"/>
<feature type="transmembrane region" description="Helical" evidence="5">
    <location>
        <begin position="268"/>
        <end position="289"/>
    </location>
</feature>
<evidence type="ECO:0000256" key="2">
    <source>
        <dbReference type="ARBA" id="ARBA00022692"/>
    </source>
</evidence>
<keyword evidence="4 5" id="KW-0472">Membrane</keyword>
<organism evidence="6 7">
    <name type="scientific">Aphis craccivora</name>
    <name type="common">Cowpea aphid</name>
    <dbReference type="NCBI Taxonomy" id="307492"/>
    <lineage>
        <taxon>Eukaryota</taxon>
        <taxon>Metazoa</taxon>
        <taxon>Ecdysozoa</taxon>
        <taxon>Arthropoda</taxon>
        <taxon>Hexapoda</taxon>
        <taxon>Insecta</taxon>
        <taxon>Pterygota</taxon>
        <taxon>Neoptera</taxon>
        <taxon>Paraneoptera</taxon>
        <taxon>Hemiptera</taxon>
        <taxon>Sternorrhyncha</taxon>
        <taxon>Aphidomorpha</taxon>
        <taxon>Aphidoidea</taxon>
        <taxon>Aphididae</taxon>
        <taxon>Aphidini</taxon>
        <taxon>Aphis</taxon>
        <taxon>Aphis</taxon>
    </lineage>
</organism>
<feature type="transmembrane region" description="Helical" evidence="5">
    <location>
        <begin position="353"/>
        <end position="373"/>
    </location>
</feature>
<dbReference type="InterPro" id="IPR011701">
    <property type="entry name" value="MFS"/>
</dbReference>
<evidence type="ECO:0000313" key="7">
    <source>
        <dbReference type="Proteomes" id="UP000478052"/>
    </source>
</evidence>
<feature type="transmembrane region" description="Helical" evidence="5">
    <location>
        <begin position="91"/>
        <end position="112"/>
    </location>
</feature>
<comment type="caution">
    <text evidence="6">The sequence shown here is derived from an EMBL/GenBank/DDBJ whole genome shotgun (WGS) entry which is preliminary data.</text>
</comment>
<keyword evidence="3 5" id="KW-1133">Transmembrane helix</keyword>
<evidence type="ECO:0000256" key="5">
    <source>
        <dbReference type="SAM" id="Phobius"/>
    </source>
</evidence>
<accession>A0A6G0ZAJ3</accession>
<feature type="transmembrane region" description="Helical" evidence="5">
    <location>
        <begin position="148"/>
        <end position="175"/>
    </location>
</feature>
<feature type="transmembrane region" description="Helical" evidence="5">
    <location>
        <begin position="412"/>
        <end position="430"/>
    </location>
</feature>
<dbReference type="SUPFAM" id="SSF103473">
    <property type="entry name" value="MFS general substrate transporter"/>
    <property type="match status" value="1"/>
</dbReference>
<dbReference type="PANTHER" id="PTHR23507:SF39">
    <property type="entry name" value="GH23453P-RELATED"/>
    <property type="match status" value="1"/>
</dbReference>
<keyword evidence="7" id="KW-1185">Reference proteome</keyword>
<feature type="transmembrane region" description="Helical" evidence="5">
    <location>
        <begin position="187"/>
        <end position="208"/>
    </location>
</feature>
<feature type="transmembrane region" description="Helical" evidence="5">
    <location>
        <begin position="214"/>
        <end position="235"/>
    </location>
</feature>
<feature type="transmembrane region" description="Helical" evidence="5">
    <location>
        <begin position="442"/>
        <end position="461"/>
    </location>
</feature>
<dbReference type="GO" id="GO:0016020">
    <property type="term" value="C:membrane"/>
    <property type="evidence" value="ECO:0007669"/>
    <property type="project" value="UniProtKB-SubCell"/>
</dbReference>
<proteinExistence type="predicted"/>
<dbReference type="Gene3D" id="1.20.1250.20">
    <property type="entry name" value="MFS general substrate transporter like domains"/>
    <property type="match status" value="1"/>
</dbReference>
<keyword evidence="2 5" id="KW-0812">Transmembrane</keyword>
<protein>
    <submittedName>
        <fullName evidence="6">Proton-coupled folate transporter-like</fullName>
    </submittedName>
</protein>
<reference evidence="6 7" key="1">
    <citation type="submission" date="2019-08" db="EMBL/GenBank/DDBJ databases">
        <title>Whole genome of Aphis craccivora.</title>
        <authorList>
            <person name="Voronova N.V."/>
            <person name="Shulinski R.S."/>
            <person name="Bandarenka Y.V."/>
            <person name="Zhorov D.G."/>
            <person name="Warner D."/>
        </authorList>
    </citation>
    <scope>NUCLEOTIDE SEQUENCE [LARGE SCALE GENOMIC DNA]</scope>
    <source>
        <strain evidence="6">180601</strain>
        <tissue evidence="6">Whole Body</tissue>
    </source>
</reference>
<dbReference type="InterPro" id="IPR036259">
    <property type="entry name" value="MFS_trans_sf"/>
</dbReference>